<keyword evidence="1" id="KW-0472">Membrane</keyword>
<keyword evidence="1" id="KW-0812">Transmembrane</keyword>
<dbReference type="PANTHER" id="PTHR23028">
    <property type="entry name" value="ACETYLTRANSFERASE"/>
    <property type="match status" value="1"/>
</dbReference>
<name>A0A8K0TD53_9PEZI</name>
<feature type="domain" description="Acyltransferase 3" evidence="2">
    <location>
        <begin position="118"/>
        <end position="343"/>
    </location>
</feature>
<organism evidence="3 4">
    <name type="scientific">Plectosphaerella cucumerina</name>
    <dbReference type="NCBI Taxonomy" id="40658"/>
    <lineage>
        <taxon>Eukaryota</taxon>
        <taxon>Fungi</taxon>
        <taxon>Dikarya</taxon>
        <taxon>Ascomycota</taxon>
        <taxon>Pezizomycotina</taxon>
        <taxon>Sordariomycetes</taxon>
        <taxon>Hypocreomycetidae</taxon>
        <taxon>Glomerellales</taxon>
        <taxon>Plectosphaerellaceae</taxon>
        <taxon>Plectosphaerella</taxon>
    </lineage>
</organism>
<comment type="caution">
    <text evidence="3">The sequence shown here is derived from an EMBL/GenBank/DDBJ whole genome shotgun (WGS) entry which is preliminary data.</text>
</comment>
<evidence type="ECO:0000313" key="3">
    <source>
        <dbReference type="EMBL" id="KAH7358397.1"/>
    </source>
</evidence>
<accession>A0A8K0TD53</accession>
<keyword evidence="4" id="KW-1185">Reference proteome</keyword>
<dbReference type="PANTHER" id="PTHR23028:SF134">
    <property type="entry name" value="PUTATIVE (AFU_ORTHOLOGUE AFUA_4G08520)-RELATED"/>
    <property type="match status" value="1"/>
</dbReference>
<dbReference type="GO" id="GO:0016747">
    <property type="term" value="F:acyltransferase activity, transferring groups other than amino-acyl groups"/>
    <property type="evidence" value="ECO:0007669"/>
    <property type="project" value="InterPro"/>
</dbReference>
<dbReference type="AlphaFoldDB" id="A0A8K0TD53"/>
<feature type="transmembrane region" description="Helical" evidence="1">
    <location>
        <begin position="292"/>
        <end position="310"/>
    </location>
</feature>
<dbReference type="InterPro" id="IPR050879">
    <property type="entry name" value="Acyltransferase_3"/>
</dbReference>
<feature type="transmembrane region" description="Helical" evidence="1">
    <location>
        <begin position="171"/>
        <end position="192"/>
    </location>
</feature>
<feature type="transmembrane region" description="Helical" evidence="1">
    <location>
        <begin position="433"/>
        <end position="457"/>
    </location>
</feature>
<evidence type="ECO:0000256" key="1">
    <source>
        <dbReference type="SAM" id="Phobius"/>
    </source>
</evidence>
<feature type="transmembrane region" description="Helical" evidence="1">
    <location>
        <begin position="380"/>
        <end position="400"/>
    </location>
</feature>
<dbReference type="Proteomes" id="UP000813385">
    <property type="component" value="Unassembled WGS sequence"/>
</dbReference>
<gene>
    <name evidence="3" type="ORF">B0T11DRAFT_103298</name>
</gene>
<evidence type="ECO:0000259" key="2">
    <source>
        <dbReference type="Pfam" id="PF01757"/>
    </source>
</evidence>
<keyword evidence="1" id="KW-1133">Transmembrane helix</keyword>
<proteinExistence type="predicted"/>
<dbReference type="EMBL" id="JAGPXD010000004">
    <property type="protein sequence ID" value="KAH7358397.1"/>
    <property type="molecule type" value="Genomic_DNA"/>
</dbReference>
<dbReference type="Pfam" id="PF01757">
    <property type="entry name" value="Acyl_transf_3"/>
    <property type="match status" value="1"/>
</dbReference>
<dbReference type="OrthoDB" id="5819582at2759"/>
<feature type="transmembrane region" description="Helical" evidence="1">
    <location>
        <begin position="213"/>
        <end position="232"/>
    </location>
</feature>
<reference evidence="3" key="1">
    <citation type="journal article" date="2021" name="Nat. Commun.">
        <title>Genetic determinants of endophytism in the Arabidopsis root mycobiome.</title>
        <authorList>
            <person name="Mesny F."/>
            <person name="Miyauchi S."/>
            <person name="Thiergart T."/>
            <person name="Pickel B."/>
            <person name="Atanasova L."/>
            <person name="Karlsson M."/>
            <person name="Huettel B."/>
            <person name="Barry K.W."/>
            <person name="Haridas S."/>
            <person name="Chen C."/>
            <person name="Bauer D."/>
            <person name="Andreopoulos W."/>
            <person name="Pangilinan J."/>
            <person name="LaButti K."/>
            <person name="Riley R."/>
            <person name="Lipzen A."/>
            <person name="Clum A."/>
            <person name="Drula E."/>
            <person name="Henrissat B."/>
            <person name="Kohler A."/>
            <person name="Grigoriev I.V."/>
            <person name="Martin F.M."/>
            <person name="Hacquard S."/>
        </authorList>
    </citation>
    <scope>NUCLEOTIDE SEQUENCE</scope>
    <source>
        <strain evidence="3">MPI-CAGE-AT-0016</strain>
    </source>
</reference>
<dbReference type="InterPro" id="IPR002656">
    <property type="entry name" value="Acyl_transf_3_dom"/>
</dbReference>
<evidence type="ECO:0000313" key="4">
    <source>
        <dbReference type="Proteomes" id="UP000813385"/>
    </source>
</evidence>
<sequence length="618" mass="69976">MALGNLRQDHRAGVRYSSLVEQETQPSASTDAALFDDAGTAEEQGRPLLPSESTPGAAPQPFARFFLAHAPTAPSGRAWPLIKSILFWLLPTFVTASVNHFTTRPESQSKPQKLRPTAYLDGLRGVAAGVVYISHTTVRWYPELLVGYGVRPTDTMFLQLPIIRLINEGRASVSVFFVISGFVLSLRALTFIRQNKNDQALSTLAGTTFRRPFRLFLPVVVSTGIVAIVKYGRFYVDLKEGKDWEEPAGNTIFEQFFDWLWATTAFMDRFRQSVQREKSVVLTGHRYDTHTWTILFEMRGSILVMVLLLAFARAKRWVHAAASFFIVCWMALHGDPDHSLFPLGMLFAELSLILAARSSPDASHALPPQLRRPGLLSPRAQVMLHHIATILLCLTSMFLMSMPPNYPDKTTGYVFLTRHGVPQWYIDHKKGGVWWRTVGGALFVLSLMLSPAVSFRFRPWAFCCRFRLPWHRTRHVDIEKIEAADETSVGGASPPEPLLQQPFTSTFAQYLGRISYGMYLCHGCINHTISMRYLKPAKFARDEVMHAAQLLKDAGKIAEATEMRAAGWTDYRHEFFWHFLINTIAVLWVSDIFTKAVDEPIVKLARWLAEKAWRKDTK</sequence>
<protein>
    <recommendedName>
        <fullName evidence="2">Acyltransferase 3 domain-containing protein</fullName>
    </recommendedName>
</protein>